<gene>
    <name evidence="2" type="ORF">SAMN05443637_103324</name>
</gene>
<dbReference type="RefSeq" id="WP_073455831.1">
    <property type="nucleotide sequence ID" value="NZ_CALGVN010000015.1"/>
</dbReference>
<dbReference type="AlphaFoldDB" id="A0A1M6QH93"/>
<feature type="transmembrane region" description="Helical" evidence="1">
    <location>
        <begin position="6"/>
        <end position="25"/>
    </location>
</feature>
<keyword evidence="1" id="KW-0472">Membrane</keyword>
<protein>
    <submittedName>
        <fullName evidence="2">Uncharacterized protein</fullName>
    </submittedName>
</protein>
<dbReference type="Proteomes" id="UP000184363">
    <property type="component" value="Unassembled WGS sequence"/>
</dbReference>
<keyword evidence="1" id="KW-0812">Transmembrane</keyword>
<evidence type="ECO:0000313" key="3">
    <source>
        <dbReference type="Proteomes" id="UP000184363"/>
    </source>
</evidence>
<reference evidence="2 3" key="1">
    <citation type="submission" date="2016-11" db="EMBL/GenBank/DDBJ databases">
        <authorList>
            <person name="Jaros S."/>
            <person name="Januszkiewicz K."/>
            <person name="Wedrychowicz H."/>
        </authorList>
    </citation>
    <scope>NUCLEOTIDE SEQUENCE [LARGE SCALE GENOMIC DNA]</scope>
    <source>
        <strain evidence="2 3">DSM 43832</strain>
    </source>
</reference>
<organism evidence="2 3">
    <name type="scientific">Pseudonocardia thermophila</name>
    <dbReference type="NCBI Taxonomy" id="1848"/>
    <lineage>
        <taxon>Bacteria</taxon>
        <taxon>Bacillati</taxon>
        <taxon>Actinomycetota</taxon>
        <taxon>Actinomycetes</taxon>
        <taxon>Pseudonocardiales</taxon>
        <taxon>Pseudonocardiaceae</taxon>
        <taxon>Pseudonocardia</taxon>
    </lineage>
</organism>
<sequence length="63" mass="6850">MTWVHWVAIGLGSWFAASFPAALLFGRLLRGRDPLDAIPVIADIDRRPLPPALRVAEAPTVTS</sequence>
<keyword evidence="3" id="KW-1185">Reference proteome</keyword>
<dbReference type="EMBL" id="FRAP01000003">
    <property type="protein sequence ID" value="SHK19612.1"/>
    <property type="molecule type" value="Genomic_DNA"/>
</dbReference>
<proteinExistence type="predicted"/>
<evidence type="ECO:0000256" key="1">
    <source>
        <dbReference type="SAM" id="Phobius"/>
    </source>
</evidence>
<evidence type="ECO:0000313" key="2">
    <source>
        <dbReference type="EMBL" id="SHK19612.1"/>
    </source>
</evidence>
<accession>A0A1M6QH93</accession>
<name>A0A1M6QH93_PSETH</name>
<keyword evidence="1" id="KW-1133">Transmembrane helix</keyword>